<gene>
    <name evidence="1" type="ORF">K3162_07435</name>
</gene>
<keyword evidence="1" id="KW-0489">Methyltransferase</keyword>
<dbReference type="EMBL" id="CP081296">
    <property type="protein sequence ID" value="QZD91410.1"/>
    <property type="molecule type" value="Genomic_DNA"/>
</dbReference>
<name>A0ABX8ZQW9_9SPHN</name>
<dbReference type="GO" id="GO:0008168">
    <property type="term" value="F:methyltransferase activity"/>
    <property type="evidence" value="ECO:0007669"/>
    <property type="project" value="UniProtKB-KW"/>
</dbReference>
<sequence>MKNTASFAAYKKSPNRSIKHSTYFETYDELFGRYRGKPITFVEIGVLGGGSLFMWREFFGEQARIIGIDLNPNAKKWEKDGFEIFIGSQSDEAFWQEVKQAVGPMDVVLDDGGHTYEQQIVTTEMLLDNIKDGGMLVVEDTHTSYMPGFGPKKYSFMRYVAQIMDRMHYRFSKISGPTDNRVWSVQVFESIVAFHINRDASNRVSAVTDNGGAHDNAVDFRHADNSAYGRLSRVYRESDALKKIPGVRPLALFVKDILSRAKGSGRVSRFFR</sequence>
<reference evidence="1 2" key="1">
    <citation type="submission" date="2021-08" db="EMBL/GenBank/DDBJ databases">
        <title>Comparative Genomics Analysis of the Genus Qipengyuania Reveals Extensive Genetic Diversity and Metabolic Versatility, Including the Description of Fifteen Novel Species.</title>
        <authorList>
            <person name="Liu Y."/>
        </authorList>
    </citation>
    <scope>NUCLEOTIDE SEQUENCE [LARGE SCALE GENOMIC DNA]</scope>
    <source>
        <strain evidence="1 2">1NDW3</strain>
    </source>
</reference>
<dbReference type="Proteomes" id="UP000824300">
    <property type="component" value="Chromosome"/>
</dbReference>
<dbReference type="InterPro" id="IPR029063">
    <property type="entry name" value="SAM-dependent_MTases_sf"/>
</dbReference>
<evidence type="ECO:0000313" key="2">
    <source>
        <dbReference type="Proteomes" id="UP000824300"/>
    </source>
</evidence>
<organism evidence="1 2">
    <name type="scientific">Qipengyuania xiapuensis</name>
    <dbReference type="NCBI Taxonomy" id="2867236"/>
    <lineage>
        <taxon>Bacteria</taxon>
        <taxon>Pseudomonadati</taxon>
        <taxon>Pseudomonadota</taxon>
        <taxon>Alphaproteobacteria</taxon>
        <taxon>Sphingomonadales</taxon>
        <taxon>Erythrobacteraceae</taxon>
        <taxon>Qipengyuania</taxon>
    </lineage>
</organism>
<keyword evidence="2" id="KW-1185">Reference proteome</keyword>
<evidence type="ECO:0000313" key="1">
    <source>
        <dbReference type="EMBL" id="QZD91410.1"/>
    </source>
</evidence>
<accession>A0ABX8ZQW9</accession>
<proteinExistence type="predicted"/>
<keyword evidence="1" id="KW-0808">Transferase</keyword>
<protein>
    <submittedName>
        <fullName evidence="1">Class I SAM-dependent methyltransferase</fullName>
    </submittedName>
</protein>
<dbReference type="SUPFAM" id="SSF53335">
    <property type="entry name" value="S-adenosyl-L-methionine-dependent methyltransferases"/>
    <property type="match status" value="1"/>
</dbReference>
<dbReference type="RefSeq" id="WP_221427116.1">
    <property type="nucleotide sequence ID" value="NZ_CP081296.1"/>
</dbReference>
<dbReference type="Gene3D" id="3.40.50.150">
    <property type="entry name" value="Vaccinia Virus protein VP39"/>
    <property type="match status" value="1"/>
</dbReference>
<dbReference type="Pfam" id="PF13578">
    <property type="entry name" value="Methyltransf_24"/>
    <property type="match status" value="1"/>
</dbReference>
<dbReference type="GO" id="GO:0032259">
    <property type="term" value="P:methylation"/>
    <property type="evidence" value="ECO:0007669"/>
    <property type="project" value="UniProtKB-KW"/>
</dbReference>